<dbReference type="PROSITE" id="PS50222">
    <property type="entry name" value="EF_HAND_2"/>
    <property type="match status" value="2"/>
</dbReference>
<organism evidence="1 2">
    <name type="scientific">Macrostomum lignano</name>
    <dbReference type="NCBI Taxonomy" id="282301"/>
    <lineage>
        <taxon>Eukaryota</taxon>
        <taxon>Metazoa</taxon>
        <taxon>Spiralia</taxon>
        <taxon>Lophotrochozoa</taxon>
        <taxon>Platyhelminthes</taxon>
        <taxon>Rhabditophora</taxon>
        <taxon>Macrostomorpha</taxon>
        <taxon>Macrostomida</taxon>
        <taxon>Macrostomidae</taxon>
        <taxon>Macrostomum</taxon>
    </lineage>
</organism>
<dbReference type="PROSITE" id="PS00018">
    <property type="entry name" value="EF_HAND_1"/>
    <property type="match status" value="1"/>
</dbReference>
<dbReference type="GO" id="GO:0005509">
    <property type="term" value="F:calcium ion binding"/>
    <property type="evidence" value="ECO:0007669"/>
    <property type="project" value="InterPro"/>
</dbReference>
<dbReference type="CDD" id="cd00051">
    <property type="entry name" value="EFh"/>
    <property type="match status" value="1"/>
</dbReference>
<dbReference type="FunFam" id="1.10.238.10:FF:000112">
    <property type="entry name" value="EF-hand domain family, member D2"/>
    <property type="match status" value="1"/>
</dbReference>
<dbReference type="WBParaSite" id="maker-uti_cns_0016324-snap-gene-0.3-mRNA-1">
    <property type="protein sequence ID" value="maker-uti_cns_0016324-snap-gene-0.3-mRNA-1"/>
    <property type="gene ID" value="maker-uti_cns_0016324-snap-gene-0.3"/>
</dbReference>
<dbReference type="Gene3D" id="1.10.238.10">
    <property type="entry name" value="EF-hand"/>
    <property type="match status" value="1"/>
</dbReference>
<dbReference type="SMART" id="SM00054">
    <property type="entry name" value="EFh"/>
    <property type="match status" value="2"/>
</dbReference>
<keyword evidence="1" id="KW-1185">Reference proteome</keyword>
<protein>
    <submittedName>
        <fullName evidence="2">EF-hand domain-containing protein</fullName>
    </submittedName>
</protein>
<dbReference type="AlphaFoldDB" id="A0A1I8ISC7"/>
<evidence type="ECO:0000313" key="2">
    <source>
        <dbReference type="WBParaSite" id="maker-uti_cns_0016324-snap-gene-0.3-mRNA-1"/>
    </source>
</evidence>
<dbReference type="Proteomes" id="UP000095280">
    <property type="component" value="Unplaced"/>
</dbReference>
<dbReference type="PANTHER" id="PTHR13025">
    <property type="entry name" value="EF-HAND DOMAIN-CONTAINING PROTEIN D"/>
    <property type="match status" value="1"/>
</dbReference>
<sequence length="367" mass="40545">TTFDEAQPQSQLPEQQEQLTRRRSSAASSCISAQLQQPQLDQDLAEKLARRLQLSDAGSEDAGAAGAVAADSEAGAQCEHQSAANAIDDMLSERRERQRLLLARCGPCLCPQLAAKLATRLEKSESTDSDVSETSFSFIAASPQQQKRNPPPPASSTPPPAPPPPSNPSAGVAEPPAAAAPAAEPPADLPEKPPQLAATRRKFNPSLEFPEFSHRDINRLKEAFVMYDADGDNFIGFNDLKLMMEKLGAPQTHLGLKSMIKEVDEDHDSRINFREFLAIFRKARAGQLDYSGELMAWYDCYVEVSEINVEEVGVMEAKNFFESKIAIQSADGKLQAELREQRLRRQAEEEEKQRSRDSFRNTRAMFT</sequence>
<accession>A0A1I8ISC7</accession>
<dbReference type="SUPFAM" id="SSF47473">
    <property type="entry name" value="EF-hand"/>
    <property type="match status" value="1"/>
</dbReference>
<dbReference type="Pfam" id="PF13499">
    <property type="entry name" value="EF-hand_7"/>
    <property type="match status" value="1"/>
</dbReference>
<dbReference type="PANTHER" id="PTHR13025:SF6">
    <property type="entry name" value="EF-HAND DOMAIN-CONTAINING PROTEIN-RELATED"/>
    <property type="match status" value="1"/>
</dbReference>
<proteinExistence type="predicted"/>
<dbReference type="OrthoDB" id="6572480at2759"/>
<dbReference type="STRING" id="282301.A0A1I8ISC7"/>
<name>A0A1I8ISC7_9PLAT</name>
<evidence type="ECO:0000313" key="1">
    <source>
        <dbReference type="Proteomes" id="UP000095280"/>
    </source>
</evidence>
<dbReference type="InterPro" id="IPR040365">
    <property type="entry name" value="EFHD1/2"/>
</dbReference>
<dbReference type="InterPro" id="IPR018247">
    <property type="entry name" value="EF_Hand_1_Ca_BS"/>
</dbReference>
<reference evidence="2" key="1">
    <citation type="submission" date="2016-11" db="UniProtKB">
        <authorList>
            <consortium name="WormBaseParasite"/>
        </authorList>
    </citation>
    <scope>IDENTIFICATION</scope>
</reference>
<dbReference type="InterPro" id="IPR002048">
    <property type="entry name" value="EF_hand_dom"/>
</dbReference>
<dbReference type="InterPro" id="IPR011992">
    <property type="entry name" value="EF-hand-dom_pair"/>
</dbReference>